<comment type="catalytic activity">
    <reaction evidence="16 17">
        <text>L-seryl-[protein] + ATP = O-phospho-L-seryl-[protein] + ADP + H(+)</text>
        <dbReference type="Rhea" id="RHEA:17989"/>
        <dbReference type="Rhea" id="RHEA-COMP:9863"/>
        <dbReference type="Rhea" id="RHEA-COMP:11604"/>
        <dbReference type="ChEBI" id="CHEBI:15378"/>
        <dbReference type="ChEBI" id="CHEBI:29999"/>
        <dbReference type="ChEBI" id="CHEBI:30616"/>
        <dbReference type="ChEBI" id="CHEBI:83421"/>
        <dbReference type="ChEBI" id="CHEBI:456216"/>
        <dbReference type="EC" id="2.7.11.1"/>
    </reaction>
</comment>
<evidence type="ECO:0000256" key="3">
    <source>
        <dbReference type="ARBA" id="ARBA00022536"/>
    </source>
</evidence>
<dbReference type="SMART" id="SM00220">
    <property type="entry name" value="S_TKc"/>
    <property type="match status" value="1"/>
</dbReference>
<dbReference type="EC" id="2.7.11.1" evidence="17"/>
<keyword evidence="4 17" id="KW-0808">Transferase</keyword>
<keyword evidence="3 18" id="KW-0245">EGF-like domain</keyword>
<evidence type="ECO:0000256" key="8">
    <source>
        <dbReference type="ARBA" id="ARBA00022777"/>
    </source>
</evidence>
<keyword evidence="2 17" id="KW-0723">Serine/threonine-protein kinase</keyword>
<dbReference type="Gene3D" id="1.10.510.10">
    <property type="entry name" value="Transferase(Phosphotransferase) domain 1"/>
    <property type="match status" value="1"/>
</dbReference>
<dbReference type="Proteomes" id="UP001187471">
    <property type="component" value="Unassembled WGS sequence"/>
</dbReference>
<evidence type="ECO:0000313" key="25">
    <source>
        <dbReference type="EMBL" id="KAK2967990.1"/>
    </source>
</evidence>
<dbReference type="FunFam" id="3.30.200.20:FF:000178">
    <property type="entry name" value="serine/threonine-protein kinase PBS1-like"/>
    <property type="match status" value="1"/>
</dbReference>
<dbReference type="PROSITE" id="PS00107">
    <property type="entry name" value="PROTEIN_KINASE_ATP"/>
    <property type="match status" value="1"/>
</dbReference>
<accession>A0AA88QZW3</accession>
<dbReference type="PROSITE" id="PS50026">
    <property type="entry name" value="EGF_3"/>
    <property type="match status" value="1"/>
</dbReference>
<evidence type="ECO:0000256" key="21">
    <source>
        <dbReference type="SAM" id="Phobius"/>
    </source>
</evidence>
<comment type="caution">
    <text evidence="18">Lacks conserved residue(s) required for the propagation of feature annotation.</text>
</comment>
<keyword evidence="11 21" id="KW-0472">Membrane</keyword>
<evidence type="ECO:0000256" key="2">
    <source>
        <dbReference type="ARBA" id="ARBA00022527"/>
    </source>
</evidence>
<evidence type="ECO:0000256" key="4">
    <source>
        <dbReference type="ARBA" id="ARBA00022679"/>
    </source>
</evidence>
<dbReference type="PANTHER" id="PTHR47976:SF52">
    <property type="entry name" value="PROTEIN KINASE DOMAIN-CONTAINING PROTEIN"/>
    <property type="match status" value="1"/>
</dbReference>
<dbReference type="PANTHER" id="PTHR47976">
    <property type="entry name" value="G-TYPE LECTIN S-RECEPTOR-LIKE SERINE/THREONINE-PROTEIN KINASE SD2-5"/>
    <property type="match status" value="1"/>
</dbReference>
<feature type="region of interest" description="Disordered" evidence="20">
    <location>
        <begin position="743"/>
        <end position="764"/>
    </location>
</feature>
<keyword evidence="9 17" id="KW-0067">ATP-binding</keyword>
<dbReference type="Gene3D" id="3.30.200.20">
    <property type="entry name" value="Phosphorylase Kinase, domain 1"/>
    <property type="match status" value="1"/>
</dbReference>
<keyword evidence="14" id="KW-0325">Glycoprotein</keyword>
<evidence type="ECO:0000256" key="10">
    <source>
        <dbReference type="ARBA" id="ARBA00022989"/>
    </source>
</evidence>
<dbReference type="AlphaFoldDB" id="A0AA88QZW3"/>
<name>A0AA88QZW3_9ASTE</name>
<keyword evidence="26" id="KW-1185">Reference proteome</keyword>
<feature type="domain" description="Protein kinase" evidence="22">
    <location>
        <begin position="542"/>
        <end position="840"/>
    </location>
</feature>
<comment type="catalytic activity">
    <reaction evidence="15 17">
        <text>L-threonyl-[protein] + ATP = O-phospho-L-threonyl-[protein] + ADP + H(+)</text>
        <dbReference type="Rhea" id="RHEA:46608"/>
        <dbReference type="Rhea" id="RHEA-COMP:11060"/>
        <dbReference type="Rhea" id="RHEA-COMP:11605"/>
        <dbReference type="ChEBI" id="CHEBI:15378"/>
        <dbReference type="ChEBI" id="CHEBI:30013"/>
        <dbReference type="ChEBI" id="CHEBI:30616"/>
        <dbReference type="ChEBI" id="CHEBI:61977"/>
        <dbReference type="ChEBI" id="CHEBI:456216"/>
        <dbReference type="EC" id="2.7.11.1"/>
    </reaction>
</comment>
<sequence length="901" mass="99200">MRVARADQFHLANTIPIHPTHFCSSLLLYSNMGSLLFFFLSISLSCAFVYCLSSSEFIYPNYSASHFRFIDGSGSFLFSSNGTFKAALFNPRGQQTKFYLCVIHVASNTIVWSANRDAPISSSGQMNLTFRGIYITDEDGSFRWSTPQLRSPATALRLTEMGNLVLLDQFNGTLWESFQYPTDTIVIGQYLPVETALFSAVSDYDLSTGDYKLAITASDAILQWRGLTYWKLSMDTKAYTNSNHAVEYMAINQTGLFLFGRNGSVVIIKMNLPQSDFRIATLDVSGQFIVRGGAQTREFGGPADECRIPFICRKIGLCRDDASSGSPVCSCPSNFRLASQNTGDCVPADASYSLPVSCNTTHSSSQINSSSPVSYLRLNYGIDYFANYFTSPVKYGVDLSACQDLCSEDCSCLGIFYGNSSGSCYVVGYEFGSIISRTTSDNDWLGFVKTLVGAATRSFDNDDDIGGPTVQFPLIALVLLPCTGLFLLLALGFLLWRRSRVSKTLMIKLGSLTCPSSGELDAFSIPGLPKRFEFEELEAATDNFQTKIGSGGFGTVYKGRLPDETLVAVKRITNLGVQGKRDFCNEIAIIGNVHHVNLVKLKGFCAQGRQWLLVYEYMNRGSLDCTLFGGGPVLEWQERVEIALGTARGLAYLHTGCEQKIIHCDVKPENILLHANSPAKISDFGLSKLLSPEQSSLFTTMRGTRGYLAPEWLTSSAISNKTDVYSFGMVLLELVSGRKNCSIRTQSRSTSDDNSGGGHSSSSSRQGLVYFPLFALEMHERGNYLDLADLRLEGRVSSEEVEKLVRVALCCVHEEPSLRPNMVSVVGMLEGEIPLSRPRVESLNFLRFYGRRFAEASMIEDASAQNDVMLYPQANASRTNTKSGSNTYFSYISSQQISGPR</sequence>
<comment type="subcellular location">
    <subcellularLocation>
        <location evidence="1">Membrane</location>
        <topology evidence="1">Single-pass membrane protein</topology>
    </subcellularLocation>
</comment>
<proteinExistence type="inferred from homology"/>
<gene>
    <name evidence="25" type="ORF">RJ640_000716</name>
</gene>
<organism evidence="25 26">
    <name type="scientific">Escallonia rubra</name>
    <dbReference type="NCBI Taxonomy" id="112253"/>
    <lineage>
        <taxon>Eukaryota</taxon>
        <taxon>Viridiplantae</taxon>
        <taxon>Streptophyta</taxon>
        <taxon>Embryophyta</taxon>
        <taxon>Tracheophyta</taxon>
        <taxon>Spermatophyta</taxon>
        <taxon>Magnoliopsida</taxon>
        <taxon>eudicotyledons</taxon>
        <taxon>Gunneridae</taxon>
        <taxon>Pentapetalae</taxon>
        <taxon>asterids</taxon>
        <taxon>campanulids</taxon>
        <taxon>Escalloniales</taxon>
        <taxon>Escalloniaceae</taxon>
        <taxon>Escallonia</taxon>
    </lineage>
</organism>
<keyword evidence="7 17" id="KW-0547">Nucleotide-binding</keyword>
<dbReference type="InterPro" id="IPR000742">
    <property type="entry name" value="EGF"/>
</dbReference>
<dbReference type="PIRSF" id="PIRSF000641">
    <property type="entry name" value="SRK"/>
    <property type="match status" value="1"/>
</dbReference>
<feature type="disulfide bond" evidence="18">
    <location>
        <begin position="312"/>
        <end position="329"/>
    </location>
</feature>
<dbReference type="SUPFAM" id="SSF51110">
    <property type="entry name" value="alpha-D-mannose-specific plant lectins"/>
    <property type="match status" value="1"/>
</dbReference>
<evidence type="ECO:0000256" key="5">
    <source>
        <dbReference type="ARBA" id="ARBA00022692"/>
    </source>
</evidence>
<feature type="binding site" evidence="19">
    <location>
        <position position="570"/>
    </location>
    <ligand>
        <name>ATP</name>
        <dbReference type="ChEBI" id="CHEBI:30616"/>
    </ligand>
</feature>
<comment type="caution">
    <text evidence="25">The sequence shown here is derived from an EMBL/GenBank/DDBJ whole genome shotgun (WGS) entry which is preliminary data.</text>
</comment>
<dbReference type="InterPro" id="IPR051343">
    <property type="entry name" value="G-type_lectin_kinases/EP1-like"/>
</dbReference>
<keyword evidence="12 18" id="KW-1015">Disulfide bond</keyword>
<feature type="transmembrane region" description="Helical" evidence="21">
    <location>
        <begin position="474"/>
        <end position="496"/>
    </location>
</feature>
<keyword evidence="8 17" id="KW-0418">Kinase</keyword>
<dbReference type="GO" id="GO:0004674">
    <property type="term" value="F:protein serine/threonine kinase activity"/>
    <property type="evidence" value="ECO:0007669"/>
    <property type="project" value="UniProtKB-KW"/>
</dbReference>
<dbReference type="EMBL" id="JAVXUO010002960">
    <property type="protein sequence ID" value="KAK2967990.1"/>
    <property type="molecule type" value="Genomic_DNA"/>
</dbReference>
<evidence type="ECO:0000256" key="12">
    <source>
        <dbReference type="ARBA" id="ARBA00023157"/>
    </source>
</evidence>
<evidence type="ECO:0000256" key="16">
    <source>
        <dbReference type="ARBA" id="ARBA00048679"/>
    </source>
</evidence>
<dbReference type="Pfam" id="PF01453">
    <property type="entry name" value="B_lectin"/>
    <property type="match status" value="1"/>
</dbReference>
<dbReference type="GO" id="GO:0016020">
    <property type="term" value="C:membrane"/>
    <property type="evidence" value="ECO:0007669"/>
    <property type="project" value="UniProtKB-SubCell"/>
</dbReference>
<keyword evidence="6" id="KW-0732">Signal</keyword>
<evidence type="ECO:0000313" key="26">
    <source>
        <dbReference type="Proteomes" id="UP001187471"/>
    </source>
</evidence>
<dbReference type="InterPro" id="IPR008271">
    <property type="entry name" value="Ser/Thr_kinase_AS"/>
</dbReference>
<evidence type="ECO:0000256" key="14">
    <source>
        <dbReference type="ARBA" id="ARBA00023180"/>
    </source>
</evidence>
<dbReference type="SUPFAM" id="SSF56112">
    <property type="entry name" value="Protein kinase-like (PK-like)"/>
    <property type="match status" value="1"/>
</dbReference>
<evidence type="ECO:0000256" key="15">
    <source>
        <dbReference type="ARBA" id="ARBA00047899"/>
    </source>
</evidence>
<dbReference type="PROSITE" id="PS50927">
    <property type="entry name" value="BULB_LECTIN"/>
    <property type="match status" value="1"/>
</dbReference>
<evidence type="ECO:0000256" key="19">
    <source>
        <dbReference type="PROSITE-ProRule" id="PRU10141"/>
    </source>
</evidence>
<dbReference type="PROSITE" id="PS00108">
    <property type="entry name" value="PROTEIN_KINASE_ST"/>
    <property type="match status" value="1"/>
</dbReference>
<keyword evidence="13" id="KW-0675">Receptor</keyword>
<evidence type="ECO:0000256" key="20">
    <source>
        <dbReference type="SAM" id="MobiDB-lite"/>
    </source>
</evidence>
<evidence type="ECO:0000256" key="9">
    <source>
        <dbReference type="ARBA" id="ARBA00022840"/>
    </source>
</evidence>
<feature type="domain" description="Bulb-type lectin" evidence="24">
    <location>
        <begin position="49"/>
        <end position="179"/>
    </location>
</feature>
<keyword evidence="10 21" id="KW-1133">Transmembrane helix</keyword>
<evidence type="ECO:0000259" key="23">
    <source>
        <dbReference type="PROSITE" id="PS50026"/>
    </source>
</evidence>
<dbReference type="SMART" id="SM00108">
    <property type="entry name" value="B_lectin"/>
    <property type="match status" value="1"/>
</dbReference>
<dbReference type="Gene3D" id="2.90.10.30">
    <property type="match status" value="1"/>
</dbReference>
<evidence type="ECO:0000256" key="1">
    <source>
        <dbReference type="ARBA" id="ARBA00004167"/>
    </source>
</evidence>
<dbReference type="InterPro" id="IPR000719">
    <property type="entry name" value="Prot_kinase_dom"/>
</dbReference>
<dbReference type="PROSITE" id="PS50011">
    <property type="entry name" value="PROTEIN_KINASE_DOM"/>
    <property type="match status" value="1"/>
</dbReference>
<protein>
    <recommendedName>
        <fullName evidence="17">Receptor-like serine/threonine-protein kinase</fullName>
        <ecNumber evidence="17">2.7.11.1</ecNumber>
    </recommendedName>
</protein>
<reference evidence="25" key="1">
    <citation type="submission" date="2022-12" db="EMBL/GenBank/DDBJ databases">
        <title>Draft genome assemblies for two species of Escallonia (Escalloniales).</title>
        <authorList>
            <person name="Chanderbali A."/>
            <person name="Dervinis C."/>
            <person name="Anghel I."/>
            <person name="Soltis D."/>
            <person name="Soltis P."/>
            <person name="Zapata F."/>
        </authorList>
    </citation>
    <scope>NUCLEOTIDE SEQUENCE</scope>
    <source>
        <strain evidence="25">UCBG92.1500</strain>
        <tissue evidence="25">Leaf</tissue>
    </source>
</reference>
<keyword evidence="5 21" id="KW-0812">Transmembrane</keyword>
<dbReference type="CDD" id="cd14066">
    <property type="entry name" value="STKc_IRAK"/>
    <property type="match status" value="1"/>
</dbReference>
<dbReference type="FunFam" id="2.90.10.10:FF:000023">
    <property type="entry name" value="G-type lectin S-receptor-like serine/threonine-protein kinase"/>
    <property type="match status" value="1"/>
</dbReference>
<evidence type="ECO:0000259" key="22">
    <source>
        <dbReference type="PROSITE" id="PS50011"/>
    </source>
</evidence>
<evidence type="ECO:0000256" key="17">
    <source>
        <dbReference type="PIRNR" id="PIRNR000641"/>
    </source>
</evidence>
<dbReference type="InterPro" id="IPR036426">
    <property type="entry name" value="Bulb-type_lectin_dom_sf"/>
</dbReference>
<dbReference type="InterPro" id="IPR001480">
    <property type="entry name" value="Bulb-type_lectin_dom"/>
</dbReference>
<evidence type="ECO:0000256" key="13">
    <source>
        <dbReference type="ARBA" id="ARBA00023170"/>
    </source>
</evidence>
<comment type="similarity">
    <text evidence="17">Belongs to the protein kinase superfamily. Ser/Thr protein kinase family.</text>
</comment>
<feature type="transmembrane region" description="Helical" evidence="21">
    <location>
        <begin position="26"/>
        <end position="50"/>
    </location>
</feature>
<evidence type="ECO:0000256" key="6">
    <source>
        <dbReference type="ARBA" id="ARBA00022729"/>
    </source>
</evidence>
<dbReference type="GO" id="GO:0005524">
    <property type="term" value="F:ATP binding"/>
    <property type="evidence" value="ECO:0007669"/>
    <property type="project" value="UniProtKB-UniRule"/>
</dbReference>
<evidence type="ECO:0000256" key="18">
    <source>
        <dbReference type="PROSITE-ProRule" id="PRU00076"/>
    </source>
</evidence>
<dbReference type="InterPro" id="IPR024171">
    <property type="entry name" value="SRK-like_kinase"/>
</dbReference>
<evidence type="ECO:0000256" key="11">
    <source>
        <dbReference type="ARBA" id="ARBA00023136"/>
    </source>
</evidence>
<dbReference type="InterPro" id="IPR017441">
    <property type="entry name" value="Protein_kinase_ATP_BS"/>
</dbReference>
<evidence type="ECO:0000256" key="7">
    <source>
        <dbReference type="ARBA" id="ARBA00022741"/>
    </source>
</evidence>
<dbReference type="FunFam" id="1.10.510.10:FF:000589">
    <property type="entry name" value="Serine/threonine-protein kinase"/>
    <property type="match status" value="1"/>
</dbReference>
<feature type="domain" description="EGF-like" evidence="23">
    <location>
        <begin position="302"/>
        <end position="341"/>
    </location>
</feature>
<dbReference type="Pfam" id="PF00069">
    <property type="entry name" value="Pkinase"/>
    <property type="match status" value="1"/>
</dbReference>
<dbReference type="CDD" id="cd00028">
    <property type="entry name" value="B_lectin"/>
    <property type="match status" value="1"/>
</dbReference>
<dbReference type="InterPro" id="IPR011009">
    <property type="entry name" value="Kinase-like_dom_sf"/>
</dbReference>
<evidence type="ECO:0000259" key="24">
    <source>
        <dbReference type="PROSITE" id="PS50927"/>
    </source>
</evidence>